<organism evidence="7 8">
    <name type="scientific">Salmonella enterica subsp. houtenae serovar 50:g,z51:-</name>
    <dbReference type="NCBI Taxonomy" id="1173947"/>
    <lineage>
        <taxon>Bacteria</taxon>
        <taxon>Pseudomonadati</taxon>
        <taxon>Pseudomonadota</taxon>
        <taxon>Gammaproteobacteria</taxon>
        <taxon>Enterobacterales</taxon>
        <taxon>Enterobacteriaceae</taxon>
        <taxon>Salmonella</taxon>
    </lineage>
</organism>
<keyword evidence="4 6" id="KW-1133">Transmembrane helix</keyword>
<evidence type="ECO:0000256" key="5">
    <source>
        <dbReference type="ARBA" id="ARBA00023136"/>
    </source>
</evidence>
<comment type="caution">
    <text evidence="7">The sequence shown here is derived from an EMBL/GenBank/DDBJ whole genome shotgun (WGS) entry which is preliminary data.</text>
</comment>
<keyword evidence="5 6" id="KW-0472">Membrane</keyword>
<evidence type="ECO:0000256" key="3">
    <source>
        <dbReference type="ARBA" id="ARBA00022692"/>
    </source>
</evidence>
<evidence type="ECO:0000256" key="4">
    <source>
        <dbReference type="ARBA" id="ARBA00022989"/>
    </source>
</evidence>
<evidence type="ECO:0008006" key="9">
    <source>
        <dbReference type="Google" id="ProtNLM"/>
    </source>
</evidence>
<feature type="transmembrane region" description="Helical" evidence="6">
    <location>
        <begin position="158"/>
        <end position="177"/>
    </location>
</feature>
<evidence type="ECO:0000313" key="7">
    <source>
        <dbReference type="EMBL" id="PNO35547.1"/>
    </source>
</evidence>
<accession>A0A2K0JJU3</accession>
<dbReference type="InterPro" id="IPR002797">
    <property type="entry name" value="Polysacc_synth"/>
</dbReference>
<dbReference type="PANTHER" id="PTHR30250">
    <property type="entry name" value="PST FAMILY PREDICTED COLANIC ACID TRANSPORTER"/>
    <property type="match status" value="1"/>
</dbReference>
<reference evidence="8" key="1">
    <citation type="submission" date="2017-12" db="EMBL/GenBank/DDBJ databases">
        <title>FDA dAtabase for Regulatory Grade micrObial Sequences (FDA-ARGOS): Supporting development and validation of Infectious Disease Dx tests.</title>
        <authorList>
            <person name="Sichtig H."/>
            <person name="Tallon L."/>
            <person name="Sadzewicz L."/>
            <person name="Sengamalay N."/>
            <person name="Nagaraj S."/>
            <person name="Vavikolanu K."/>
            <person name="Aluvathingal J."/>
            <person name="Nadendla S."/>
            <person name="Pirone D.C."/>
            <person name="Hoffman M."/>
            <person name="Muruvanda T."/>
            <person name="Allard M."/>
            <person name="Evans P."/>
        </authorList>
    </citation>
    <scope>NUCLEOTIDE SEQUENCE [LARGE SCALE GENOMIC DNA]</scope>
    <source>
        <strain evidence="8">FDAARGOS_55</strain>
    </source>
</reference>
<evidence type="ECO:0000256" key="6">
    <source>
        <dbReference type="SAM" id="Phobius"/>
    </source>
</evidence>
<dbReference type="EMBL" id="JWSP02000004">
    <property type="protein sequence ID" value="PNO35547.1"/>
    <property type="molecule type" value="Genomic_DNA"/>
</dbReference>
<feature type="transmembrane region" description="Helical" evidence="6">
    <location>
        <begin position="92"/>
        <end position="113"/>
    </location>
</feature>
<proteinExistence type="predicted"/>
<feature type="transmembrane region" description="Helical" evidence="6">
    <location>
        <begin position="295"/>
        <end position="321"/>
    </location>
</feature>
<evidence type="ECO:0000313" key="8">
    <source>
        <dbReference type="Proteomes" id="UP000236163"/>
    </source>
</evidence>
<feature type="transmembrane region" description="Helical" evidence="6">
    <location>
        <begin position="41"/>
        <end position="60"/>
    </location>
</feature>
<feature type="transmembrane region" description="Helical" evidence="6">
    <location>
        <begin position="255"/>
        <end position="274"/>
    </location>
</feature>
<evidence type="ECO:0000256" key="1">
    <source>
        <dbReference type="ARBA" id="ARBA00004651"/>
    </source>
</evidence>
<evidence type="ECO:0000256" key="2">
    <source>
        <dbReference type="ARBA" id="ARBA00022475"/>
    </source>
</evidence>
<dbReference type="GO" id="GO:0005886">
    <property type="term" value="C:plasma membrane"/>
    <property type="evidence" value="ECO:0007669"/>
    <property type="project" value="UniProtKB-SubCell"/>
</dbReference>
<feature type="transmembrane region" description="Helical" evidence="6">
    <location>
        <begin position="333"/>
        <end position="354"/>
    </location>
</feature>
<keyword evidence="3 6" id="KW-0812">Transmembrane</keyword>
<gene>
    <name evidence="7" type="ORF">RK55_021920</name>
</gene>
<dbReference type="AlphaFoldDB" id="A0A2K0JJU3"/>
<dbReference type="PANTHER" id="PTHR30250:SF26">
    <property type="entry name" value="PSMA PROTEIN"/>
    <property type="match status" value="1"/>
</dbReference>
<feature type="transmembrane region" description="Helical" evidence="6">
    <location>
        <begin position="15"/>
        <end position="35"/>
    </location>
</feature>
<feature type="transmembrane region" description="Helical" evidence="6">
    <location>
        <begin position="224"/>
        <end position="243"/>
    </location>
</feature>
<protein>
    <recommendedName>
        <fullName evidence="9">Polysaccharide biosynthesis protein</fullName>
    </recommendedName>
</protein>
<dbReference type="Pfam" id="PF01943">
    <property type="entry name" value="Polysacc_synt"/>
    <property type="match status" value="1"/>
</dbReference>
<sequence length="423" mass="48432">MFKNKKKAEMIKNGISNYVCVAWMGGISILILPYYLHILGATQWGIVAICITIQALMLLADMGMAQIMPRDIAKHSFDKNKLYAIYNGFYKVYLYLAFFISTTIIILSYYIVYHWLNVAIKYDTLVCIVLLAIQFLFQFPNNANIGFWNGTLQQHKSNIRQCFFFTLRHIIAFTLVYNWPSAISYQIGFCLVAICESLINSYNIYSELKSYNCKKEYLFSIKKIFSESGALSAAVLIGLLVTQLDRIILSRTLDLTIYGYYILGATLAQYFLQLQYPLLRVFFPRLAINLNKKTIFALLKCMCLFCVLPCIIMIIIAPYFLKYWLNNYQAAMVALWPLRLILGAIAINSLYNIIYQVLLIKEETKLILFINIISLVAVSIVVSALAERLSVIAGGIGWVVCAFIQLIISIIWFFKKKDSILSC</sequence>
<feature type="transmembrane region" description="Helical" evidence="6">
    <location>
        <begin position="366"/>
        <end position="386"/>
    </location>
</feature>
<keyword evidence="2" id="KW-1003">Cell membrane</keyword>
<comment type="subcellular location">
    <subcellularLocation>
        <location evidence="1">Cell membrane</location>
        <topology evidence="1">Multi-pass membrane protein</topology>
    </subcellularLocation>
</comment>
<name>A0A2K0JJU3_SALHO</name>
<feature type="transmembrane region" description="Helical" evidence="6">
    <location>
        <begin position="119"/>
        <end position="137"/>
    </location>
</feature>
<feature type="transmembrane region" description="Helical" evidence="6">
    <location>
        <begin position="392"/>
        <end position="414"/>
    </location>
</feature>
<dbReference type="InterPro" id="IPR050833">
    <property type="entry name" value="Poly_Biosynth_Transport"/>
</dbReference>
<feature type="transmembrane region" description="Helical" evidence="6">
    <location>
        <begin position="183"/>
        <end position="203"/>
    </location>
</feature>
<dbReference type="Proteomes" id="UP000236163">
    <property type="component" value="Unassembled WGS sequence"/>
</dbReference>